<dbReference type="InterPro" id="IPR032710">
    <property type="entry name" value="NTF2-like_dom_sf"/>
</dbReference>
<dbReference type="PROSITE" id="PS50177">
    <property type="entry name" value="NTF2_DOMAIN"/>
    <property type="match status" value="1"/>
</dbReference>
<reference evidence="2" key="1">
    <citation type="submission" date="2021-03" db="EMBL/GenBank/DDBJ databases">
        <authorList>
            <person name="Tagirdzhanova G."/>
        </authorList>
    </citation>
    <scope>NUCLEOTIDE SEQUENCE</scope>
</reference>
<evidence type="ECO:0000313" key="3">
    <source>
        <dbReference type="Proteomes" id="UP000664169"/>
    </source>
</evidence>
<gene>
    <name evidence="2" type="ORF">GOMPHAMPRED_002778</name>
</gene>
<protein>
    <recommendedName>
        <fullName evidence="1">NTF2 domain-containing protein</fullName>
    </recommendedName>
</protein>
<dbReference type="InterPro" id="IPR018222">
    <property type="entry name" value="Nuclear_transport_factor_2_euk"/>
</dbReference>
<proteinExistence type="predicted"/>
<keyword evidence="3" id="KW-1185">Reference proteome</keyword>
<organism evidence="2 3">
    <name type="scientific">Gomphillus americanus</name>
    <dbReference type="NCBI Taxonomy" id="1940652"/>
    <lineage>
        <taxon>Eukaryota</taxon>
        <taxon>Fungi</taxon>
        <taxon>Dikarya</taxon>
        <taxon>Ascomycota</taxon>
        <taxon>Pezizomycotina</taxon>
        <taxon>Lecanoromycetes</taxon>
        <taxon>OSLEUM clade</taxon>
        <taxon>Ostropomycetidae</taxon>
        <taxon>Ostropales</taxon>
        <taxon>Graphidaceae</taxon>
        <taxon>Gomphilloideae</taxon>
        <taxon>Gomphillus</taxon>
    </lineage>
</organism>
<evidence type="ECO:0000259" key="1">
    <source>
        <dbReference type="PROSITE" id="PS50177"/>
    </source>
</evidence>
<sequence length="182" mass="20262">MAAVLQLPNELSQVDQIRMSCNAADRFVQRYYEALSSPSSSVEKLTSFYAPLDDNTNIAKSFFGFKNIWYNGNEFSSPAEFATAVKDYLTPARYEIDSYDCQPLNPDLNPTRDVVSDPSKGGAMSLLLSVSGECRIGPMKESEPMDFSETIILVPNLNHDRSGPTSHSSNEWVISSQIFRNV</sequence>
<dbReference type="EMBL" id="CAJPDQ010000019">
    <property type="protein sequence ID" value="CAF9923225.1"/>
    <property type="molecule type" value="Genomic_DNA"/>
</dbReference>
<name>A0A8H3IQ24_9LECA</name>
<feature type="domain" description="NTF2" evidence="1">
    <location>
        <begin position="23"/>
        <end position="181"/>
    </location>
</feature>
<dbReference type="OrthoDB" id="25408at2759"/>
<comment type="caution">
    <text evidence="2">The sequence shown here is derived from an EMBL/GenBank/DDBJ whole genome shotgun (WGS) entry which is preliminary data.</text>
</comment>
<evidence type="ECO:0000313" key="2">
    <source>
        <dbReference type="EMBL" id="CAF9923225.1"/>
    </source>
</evidence>
<dbReference type="AlphaFoldDB" id="A0A8H3IQ24"/>
<dbReference type="Gene3D" id="3.10.450.50">
    <property type="match status" value="1"/>
</dbReference>
<accession>A0A8H3IQ24</accession>
<dbReference type="SUPFAM" id="SSF54427">
    <property type="entry name" value="NTF2-like"/>
    <property type="match status" value="1"/>
</dbReference>
<dbReference type="Proteomes" id="UP000664169">
    <property type="component" value="Unassembled WGS sequence"/>
</dbReference>